<evidence type="ECO:0000313" key="2">
    <source>
        <dbReference type="Proteomes" id="UP000263742"/>
    </source>
</evidence>
<reference evidence="1 2" key="1">
    <citation type="journal article" date="2018" name="Front. Microbiol.">
        <title>Jumbo Bacteriophages Are Represented Within an Increasing Diversity of Environmental Viruses Infecting the Emerging Phytopathogen, Dickeya solani.</title>
        <authorList>
            <person name="Day A.W."/>
            <person name="Ahn J."/>
            <person name="Salmond G.P.C."/>
        </authorList>
    </citation>
    <scope>NUCLEOTIDE SEQUENCE [LARGE SCALE GENOMIC DNA]</scope>
</reference>
<dbReference type="Proteomes" id="UP000263742">
    <property type="component" value="Segment"/>
</dbReference>
<organism evidence="1 2">
    <name type="scientific">Dickeya phage vB_DsoM_JA13</name>
    <dbReference type="NCBI Taxonomy" id="2283030"/>
    <lineage>
        <taxon>Viruses</taxon>
        <taxon>Duplodnaviria</taxon>
        <taxon>Heunggongvirae</taxon>
        <taxon>Uroviricota</taxon>
        <taxon>Caudoviricetes</taxon>
        <taxon>Salmondvirus</taxon>
        <taxon>Salmondvirus JA11</taxon>
    </lineage>
</organism>
<gene>
    <name evidence="1" type="ORF">JA13_064</name>
</gene>
<accession>A0A384ZW43</accession>
<name>A0A384ZW43_9CAUD</name>
<evidence type="ECO:0000313" key="1">
    <source>
        <dbReference type="EMBL" id="AXG66467.1"/>
    </source>
</evidence>
<sequence>MIGLSLEQRVKDGVLSQEEYYVAGVMLGLGFLRYDENKKFRVLDMLTDPITDEEKAMQQRYHEKAFGADWKPTDIFWIEEENSPLGAQQVRHLIYVVQCEIAKKNWIEEPIANNEIFQRVVKIEIEFYSIESAREEIRKLAKQMEQGYAESALSYFHEPEAFRPTKGNFASMDRKRIYRQNHNPKHTRMAQYKNYRRKM</sequence>
<dbReference type="EMBL" id="MH460460">
    <property type="protein sequence ID" value="AXG66467.1"/>
    <property type="molecule type" value="Genomic_DNA"/>
</dbReference>
<protein>
    <submittedName>
        <fullName evidence="1">Uncharacterized protein</fullName>
    </submittedName>
</protein>
<proteinExistence type="predicted"/>